<keyword evidence="2" id="KW-1185">Reference proteome</keyword>
<name>A0A8X6PD49_NEPPI</name>
<protein>
    <submittedName>
        <fullName evidence="1">Uncharacterized protein</fullName>
    </submittedName>
</protein>
<reference evidence="1" key="1">
    <citation type="submission" date="2020-08" db="EMBL/GenBank/DDBJ databases">
        <title>Multicomponent nature underlies the extraordinary mechanical properties of spider dragline silk.</title>
        <authorList>
            <person name="Kono N."/>
            <person name="Nakamura H."/>
            <person name="Mori M."/>
            <person name="Yoshida Y."/>
            <person name="Ohtoshi R."/>
            <person name="Malay A.D."/>
            <person name="Moran D.A.P."/>
            <person name="Tomita M."/>
            <person name="Numata K."/>
            <person name="Arakawa K."/>
        </authorList>
    </citation>
    <scope>NUCLEOTIDE SEQUENCE</scope>
</reference>
<evidence type="ECO:0000313" key="1">
    <source>
        <dbReference type="EMBL" id="GFT61118.1"/>
    </source>
</evidence>
<accession>A0A8X6PD49</accession>
<dbReference type="AlphaFoldDB" id="A0A8X6PD49"/>
<dbReference type="OrthoDB" id="10396562at2759"/>
<gene>
    <name evidence="1" type="ORF">NPIL_434001</name>
</gene>
<comment type="caution">
    <text evidence="1">The sequence shown here is derived from an EMBL/GenBank/DDBJ whole genome shotgun (WGS) entry which is preliminary data.</text>
</comment>
<dbReference type="Proteomes" id="UP000887013">
    <property type="component" value="Unassembled WGS sequence"/>
</dbReference>
<organism evidence="1 2">
    <name type="scientific">Nephila pilipes</name>
    <name type="common">Giant wood spider</name>
    <name type="synonym">Nephila maculata</name>
    <dbReference type="NCBI Taxonomy" id="299642"/>
    <lineage>
        <taxon>Eukaryota</taxon>
        <taxon>Metazoa</taxon>
        <taxon>Ecdysozoa</taxon>
        <taxon>Arthropoda</taxon>
        <taxon>Chelicerata</taxon>
        <taxon>Arachnida</taxon>
        <taxon>Araneae</taxon>
        <taxon>Araneomorphae</taxon>
        <taxon>Entelegynae</taxon>
        <taxon>Araneoidea</taxon>
        <taxon>Nephilidae</taxon>
        <taxon>Nephila</taxon>
    </lineage>
</organism>
<evidence type="ECO:0000313" key="2">
    <source>
        <dbReference type="Proteomes" id="UP000887013"/>
    </source>
</evidence>
<sequence>MPKMRPPHSPLLQPIDPSFCLRKIRFAKVRNSVCVRKRTHAQLALREQPVTQTKDDNSFGRLWPVRMISTGPRTILLPV</sequence>
<dbReference type="EMBL" id="BMAW01018969">
    <property type="protein sequence ID" value="GFT61118.1"/>
    <property type="molecule type" value="Genomic_DNA"/>
</dbReference>
<proteinExistence type="predicted"/>